<proteinExistence type="predicted"/>
<dbReference type="EMBL" id="JANEYF010004511">
    <property type="protein sequence ID" value="KAJ8930952.1"/>
    <property type="molecule type" value="Genomic_DNA"/>
</dbReference>
<sequence>MIGDHAQRFAFCQWLLQQHEQNENFIREMLWSNEATFTWDGINNSYNEHVRSFEIPYAFKRRGFQQRFSSNVWSGVFNGQLLPN</sequence>
<accession>A0AAV8WXG2</accession>
<dbReference type="Proteomes" id="UP001162156">
    <property type="component" value="Unassembled WGS sequence"/>
</dbReference>
<dbReference type="PANTHER" id="PTHR47326">
    <property type="entry name" value="TRANSPOSABLE ELEMENT TC3 TRANSPOSASE-LIKE PROTEIN"/>
    <property type="match status" value="1"/>
</dbReference>
<dbReference type="PANTHER" id="PTHR47326:SF1">
    <property type="entry name" value="HTH PSQ-TYPE DOMAIN-CONTAINING PROTEIN"/>
    <property type="match status" value="1"/>
</dbReference>
<gene>
    <name evidence="1" type="ORF">NQ314_016216</name>
</gene>
<reference evidence="1" key="1">
    <citation type="journal article" date="2023" name="Insect Mol. Biol.">
        <title>Genome sequencing provides insights into the evolution of gene families encoding plant cell wall-degrading enzymes in longhorned beetles.</title>
        <authorList>
            <person name="Shin N.R."/>
            <person name="Okamura Y."/>
            <person name="Kirsch R."/>
            <person name="Pauchet Y."/>
        </authorList>
    </citation>
    <scope>NUCLEOTIDE SEQUENCE</scope>
    <source>
        <strain evidence="1">RBIC_L_NR</strain>
    </source>
</reference>
<evidence type="ECO:0000313" key="1">
    <source>
        <dbReference type="EMBL" id="KAJ8930952.1"/>
    </source>
</evidence>
<comment type="caution">
    <text evidence="1">The sequence shown here is derived from an EMBL/GenBank/DDBJ whole genome shotgun (WGS) entry which is preliminary data.</text>
</comment>
<name>A0AAV8WXG2_9CUCU</name>
<dbReference type="AlphaFoldDB" id="A0AAV8WXG2"/>
<organism evidence="1 2">
    <name type="scientific">Rhamnusium bicolor</name>
    <dbReference type="NCBI Taxonomy" id="1586634"/>
    <lineage>
        <taxon>Eukaryota</taxon>
        <taxon>Metazoa</taxon>
        <taxon>Ecdysozoa</taxon>
        <taxon>Arthropoda</taxon>
        <taxon>Hexapoda</taxon>
        <taxon>Insecta</taxon>
        <taxon>Pterygota</taxon>
        <taxon>Neoptera</taxon>
        <taxon>Endopterygota</taxon>
        <taxon>Coleoptera</taxon>
        <taxon>Polyphaga</taxon>
        <taxon>Cucujiformia</taxon>
        <taxon>Chrysomeloidea</taxon>
        <taxon>Cerambycidae</taxon>
        <taxon>Lepturinae</taxon>
        <taxon>Rhagiini</taxon>
        <taxon>Rhamnusium</taxon>
    </lineage>
</organism>
<evidence type="ECO:0000313" key="2">
    <source>
        <dbReference type="Proteomes" id="UP001162156"/>
    </source>
</evidence>
<keyword evidence="2" id="KW-1185">Reference proteome</keyword>
<dbReference type="Gene3D" id="3.30.420.10">
    <property type="entry name" value="Ribonuclease H-like superfamily/Ribonuclease H"/>
    <property type="match status" value="1"/>
</dbReference>
<dbReference type="InterPro" id="IPR036397">
    <property type="entry name" value="RNaseH_sf"/>
</dbReference>
<dbReference type="GO" id="GO:0003676">
    <property type="term" value="F:nucleic acid binding"/>
    <property type="evidence" value="ECO:0007669"/>
    <property type="project" value="InterPro"/>
</dbReference>
<protein>
    <submittedName>
        <fullName evidence="1">Uncharacterized protein</fullName>
    </submittedName>
</protein>